<dbReference type="SUPFAM" id="SSF52402">
    <property type="entry name" value="Adenine nucleotide alpha hydrolases-like"/>
    <property type="match status" value="1"/>
</dbReference>
<evidence type="ECO:0000259" key="2">
    <source>
        <dbReference type="Pfam" id="PF00582"/>
    </source>
</evidence>
<feature type="domain" description="UspA" evidence="2">
    <location>
        <begin position="31"/>
        <end position="145"/>
    </location>
</feature>
<evidence type="ECO:0000313" key="3">
    <source>
        <dbReference type="EMBL" id="TAA47131.1"/>
    </source>
</evidence>
<dbReference type="InterPro" id="IPR006016">
    <property type="entry name" value="UspA"/>
</dbReference>
<dbReference type="Proteomes" id="UP000292544">
    <property type="component" value="Unassembled WGS sequence"/>
</dbReference>
<dbReference type="Gene3D" id="3.40.50.620">
    <property type="entry name" value="HUPs"/>
    <property type="match status" value="1"/>
</dbReference>
<evidence type="ECO:0000313" key="4">
    <source>
        <dbReference type="Proteomes" id="UP000292544"/>
    </source>
</evidence>
<proteinExistence type="inferred from homology"/>
<gene>
    <name evidence="3" type="ORF">EXY25_07770</name>
</gene>
<organism evidence="3 4">
    <name type="scientific">Corallincola spongiicola</name>
    <dbReference type="NCBI Taxonomy" id="2520508"/>
    <lineage>
        <taxon>Bacteria</taxon>
        <taxon>Pseudomonadati</taxon>
        <taxon>Pseudomonadota</taxon>
        <taxon>Gammaproteobacteria</taxon>
        <taxon>Alteromonadales</taxon>
        <taxon>Psychromonadaceae</taxon>
        <taxon>Corallincola</taxon>
    </lineage>
</organism>
<name>A0ABY1WQZ2_9GAMM</name>
<sequence length="170" mass="18570">MLWAVCLPLGLVISCLPNRRASKQGELSVIYKHILVAIDLGVDSAKVALRGAALARAYGAKLSFVMVEPGIGDSSLEEIELGLDLSARIQPKRQQMMAEFISDNVDYPVTGQWLMSGEMNRQVNKVITATEADLLVAGKHMDHRWFTQHTGQSLAGHVISDLLLVTLETS</sequence>
<dbReference type="InterPro" id="IPR014729">
    <property type="entry name" value="Rossmann-like_a/b/a_fold"/>
</dbReference>
<dbReference type="EMBL" id="SHLY01000002">
    <property type="protein sequence ID" value="TAA47131.1"/>
    <property type="molecule type" value="Genomic_DNA"/>
</dbReference>
<comment type="caution">
    <text evidence="3">The sequence shown here is derived from an EMBL/GenBank/DDBJ whole genome shotgun (WGS) entry which is preliminary data.</text>
</comment>
<keyword evidence="4" id="KW-1185">Reference proteome</keyword>
<dbReference type="PIRSF" id="PIRSF006276">
    <property type="entry name" value="UspA"/>
    <property type="match status" value="1"/>
</dbReference>
<protein>
    <recommendedName>
        <fullName evidence="2">UspA domain-containing protein</fullName>
    </recommendedName>
</protein>
<dbReference type="Pfam" id="PF00582">
    <property type="entry name" value="Usp"/>
    <property type="match status" value="1"/>
</dbReference>
<accession>A0ABY1WQZ2</accession>
<evidence type="ECO:0000256" key="1">
    <source>
        <dbReference type="ARBA" id="ARBA00008791"/>
    </source>
</evidence>
<comment type="similarity">
    <text evidence="1">Belongs to the universal stress protein A family.</text>
</comment>
<dbReference type="InterPro" id="IPR006015">
    <property type="entry name" value="Universal_stress_UspA"/>
</dbReference>
<reference evidence="4" key="1">
    <citation type="submission" date="2019-02" db="EMBL/GenBank/DDBJ databases">
        <title>Draft genome sequence of Muricauda sp. 176CP4-71.</title>
        <authorList>
            <person name="Park J.-S."/>
        </authorList>
    </citation>
    <scope>NUCLEOTIDE SEQUENCE [LARGE SCALE GENOMIC DNA]</scope>
    <source>
        <strain evidence="4">176GS2-150</strain>
    </source>
</reference>